<accession>A0A7R8ZQY0</accession>
<evidence type="ECO:0000256" key="1">
    <source>
        <dbReference type="ARBA" id="ARBA00030494"/>
    </source>
</evidence>
<name>A0A7R8ZQY0_9CRUS</name>
<dbReference type="PANTHER" id="PTHR21373:SF0">
    <property type="entry name" value="N-ALPHA-ACETYLTRANSFERASE 35, NATC AUXILIARY SUBUNIT"/>
    <property type="match status" value="1"/>
</dbReference>
<dbReference type="GO" id="GO:0031417">
    <property type="term" value="C:NatC complex"/>
    <property type="evidence" value="ECO:0007669"/>
    <property type="project" value="InterPro"/>
</dbReference>
<evidence type="ECO:0000313" key="3">
    <source>
        <dbReference type="EMBL" id="CAD7228902.1"/>
    </source>
</evidence>
<reference evidence="3" key="1">
    <citation type="submission" date="2020-11" db="EMBL/GenBank/DDBJ databases">
        <authorList>
            <person name="Tran Van P."/>
        </authorList>
    </citation>
    <scope>NUCLEOTIDE SEQUENCE</scope>
</reference>
<dbReference type="AlphaFoldDB" id="A0A7R8ZQY0"/>
<dbReference type="Pfam" id="PF25789">
    <property type="entry name" value="TPR_NAA35"/>
    <property type="match status" value="1"/>
</dbReference>
<dbReference type="OrthoDB" id="413584at2759"/>
<dbReference type="EMBL" id="OB661755">
    <property type="protein sequence ID" value="CAD7228902.1"/>
    <property type="molecule type" value="Genomic_DNA"/>
</dbReference>
<feature type="domain" description="NAA35-like TPR repeats" evidence="2">
    <location>
        <begin position="102"/>
        <end position="252"/>
    </location>
</feature>
<dbReference type="InterPro" id="IPR057982">
    <property type="entry name" value="TPR_NAA35"/>
</dbReference>
<dbReference type="InterPro" id="IPR007244">
    <property type="entry name" value="Naa35_N"/>
</dbReference>
<gene>
    <name evidence="3" type="ORF">CTOB1V02_LOCUS6780</name>
</gene>
<sequence length="254" mass="28371">MPSAGCKDTGSLSLEYAICGMKLTRRDFTWRFRDRIYLRDSLAWDKKRIGYPSQFHLHGPTQPSGGPINVVGSREPRPRVATAPLTVAFLPNPTQWWALDLALQCLTEGHFKTVVACEKEGRLEYSGGELGSDQLRYERRFAPFSVFSTPPVVRYGQFIAMTTVPPHITAQALYKDASNQFSATKKLIEGLLSSSAASQQTVPSVSRREEELNTLLKVAKTNSVVEKLLAGGYKKNVPPSFDFDAHLFFPIMRL</sequence>
<organism evidence="3">
    <name type="scientific">Cyprideis torosa</name>
    <dbReference type="NCBI Taxonomy" id="163714"/>
    <lineage>
        <taxon>Eukaryota</taxon>
        <taxon>Metazoa</taxon>
        <taxon>Ecdysozoa</taxon>
        <taxon>Arthropoda</taxon>
        <taxon>Crustacea</taxon>
        <taxon>Oligostraca</taxon>
        <taxon>Ostracoda</taxon>
        <taxon>Podocopa</taxon>
        <taxon>Podocopida</taxon>
        <taxon>Cytherocopina</taxon>
        <taxon>Cytheroidea</taxon>
        <taxon>Cytherideidae</taxon>
        <taxon>Cyprideis</taxon>
    </lineage>
</organism>
<proteinExistence type="predicted"/>
<dbReference type="PANTHER" id="PTHR21373">
    <property type="entry name" value="GLUCOSE REPRESSIBLE PROTEIN MAK10"/>
    <property type="match status" value="1"/>
</dbReference>
<protein>
    <recommendedName>
        <fullName evidence="1">Protein MAK10 homolog</fullName>
    </recommendedName>
</protein>
<evidence type="ECO:0000259" key="2">
    <source>
        <dbReference type="Pfam" id="PF25789"/>
    </source>
</evidence>